<dbReference type="AlphaFoldDB" id="A0ABD6BQT2"/>
<feature type="region of interest" description="Disordered" evidence="1">
    <location>
        <begin position="1"/>
        <end position="41"/>
    </location>
</feature>
<protein>
    <submittedName>
        <fullName evidence="2">Conditioned medium-induced protein 4</fullName>
    </submittedName>
</protein>
<sequence>MDEQTEELRDLFVETTGEESVTEGQTAERGDLADATTPEDADERVRELIARMRERYAFESGLDDEALGRVVTGFYADESDAEIADAVDADEATVFLARADLHLIRDSDRDAPFPLDDLRALIVDDVPMDERADRLDVRGSDASASQTEADASVAADAEATVEHYSQVVEADRRSTRANDRFTDEFADLLTDADLRESHTGDAHQSGLEEAAEDIETNTQL</sequence>
<feature type="region of interest" description="Disordered" evidence="1">
    <location>
        <begin position="136"/>
        <end position="156"/>
    </location>
</feature>
<feature type="compositionally biased region" description="Low complexity" evidence="1">
    <location>
        <begin position="147"/>
        <end position="156"/>
    </location>
</feature>
<accession>A0ABD6BQT2</accession>
<feature type="region of interest" description="Disordered" evidence="1">
    <location>
        <begin position="192"/>
        <end position="220"/>
    </location>
</feature>
<evidence type="ECO:0000256" key="1">
    <source>
        <dbReference type="SAM" id="MobiDB-lite"/>
    </source>
</evidence>
<evidence type="ECO:0000313" key="3">
    <source>
        <dbReference type="Proteomes" id="UP001597139"/>
    </source>
</evidence>
<feature type="compositionally biased region" description="Basic and acidic residues" evidence="1">
    <location>
        <begin position="1"/>
        <end position="12"/>
    </location>
</feature>
<feature type="compositionally biased region" description="Acidic residues" evidence="1">
    <location>
        <begin position="209"/>
        <end position="220"/>
    </location>
</feature>
<keyword evidence="3" id="KW-1185">Reference proteome</keyword>
<dbReference type="RefSeq" id="WP_267647511.1">
    <property type="nucleotide sequence ID" value="NZ_JANHGR010000002.1"/>
</dbReference>
<name>A0ABD6BQT2_9EURY</name>
<dbReference type="Proteomes" id="UP001597139">
    <property type="component" value="Unassembled WGS sequence"/>
</dbReference>
<evidence type="ECO:0000313" key="2">
    <source>
        <dbReference type="EMBL" id="MFD1567494.1"/>
    </source>
</evidence>
<comment type="caution">
    <text evidence="2">The sequence shown here is derived from an EMBL/GenBank/DDBJ whole genome shotgun (WGS) entry which is preliminary data.</text>
</comment>
<gene>
    <name evidence="2" type="ORF">ACFSAU_08310</name>
</gene>
<feature type="compositionally biased region" description="Basic and acidic residues" evidence="1">
    <location>
        <begin position="192"/>
        <end position="201"/>
    </location>
</feature>
<dbReference type="EMBL" id="JBHUCZ010000005">
    <property type="protein sequence ID" value="MFD1567494.1"/>
    <property type="molecule type" value="Genomic_DNA"/>
</dbReference>
<proteinExistence type="predicted"/>
<reference evidence="2 3" key="1">
    <citation type="journal article" date="2019" name="Int. J. Syst. Evol. Microbiol.">
        <title>The Global Catalogue of Microorganisms (GCM) 10K type strain sequencing project: providing services to taxonomists for standard genome sequencing and annotation.</title>
        <authorList>
            <consortium name="The Broad Institute Genomics Platform"/>
            <consortium name="The Broad Institute Genome Sequencing Center for Infectious Disease"/>
            <person name="Wu L."/>
            <person name="Ma J."/>
        </authorList>
    </citation>
    <scope>NUCLEOTIDE SEQUENCE [LARGE SCALE GENOMIC DNA]</scope>
    <source>
        <strain evidence="2 3">CGMCC 1.12859</strain>
    </source>
</reference>
<organism evidence="2 3">
    <name type="scientific">Halolamina litorea</name>
    <dbReference type="NCBI Taxonomy" id="1515593"/>
    <lineage>
        <taxon>Archaea</taxon>
        <taxon>Methanobacteriati</taxon>
        <taxon>Methanobacteriota</taxon>
        <taxon>Stenosarchaea group</taxon>
        <taxon>Halobacteria</taxon>
        <taxon>Halobacteriales</taxon>
        <taxon>Haloferacaceae</taxon>
    </lineage>
</organism>